<dbReference type="EMBL" id="JBHFQA010000027">
    <property type="protein sequence ID" value="KAL2076988.1"/>
    <property type="molecule type" value="Genomic_DNA"/>
</dbReference>
<gene>
    <name evidence="2" type="ORF">ACEWY4_027405</name>
</gene>
<keyword evidence="1" id="KW-0472">Membrane</keyword>
<accession>A0ABD1IPP2</accession>
<organism evidence="2 3">
    <name type="scientific">Coilia grayii</name>
    <name type="common">Gray's grenadier anchovy</name>
    <dbReference type="NCBI Taxonomy" id="363190"/>
    <lineage>
        <taxon>Eukaryota</taxon>
        <taxon>Metazoa</taxon>
        <taxon>Chordata</taxon>
        <taxon>Craniata</taxon>
        <taxon>Vertebrata</taxon>
        <taxon>Euteleostomi</taxon>
        <taxon>Actinopterygii</taxon>
        <taxon>Neopterygii</taxon>
        <taxon>Teleostei</taxon>
        <taxon>Clupei</taxon>
        <taxon>Clupeiformes</taxon>
        <taxon>Clupeoidei</taxon>
        <taxon>Engraulidae</taxon>
        <taxon>Coilinae</taxon>
        <taxon>Coilia</taxon>
    </lineage>
</organism>
<evidence type="ECO:0000313" key="2">
    <source>
        <dbReference type="EMBL" id="KAL2076988.1"/>
    </source>
</evidence>
<reference evidence="2 3" key="1">
    <citation type="submission" date="2024-09" db="EMBL/GenBank/DDBJ databases">
        <title>A chromosome-level genome assembly of Gray's grenadier anchovy, Coilia grayii.</title>
        <authorList>
            <person name="Fu Z."/>
        </authorList>
    </citation>
    <scope>NUCLEOTIDE SEQUENCE [LARGE SCALE GENOMIC DNA]</scope>
    <source>
        <strain evidence="2">G4</strain>
        <tissue evidence="2">Muscle</tissue>
    </source>
</reference>
<dbReference type="AlphaFoldDB" id="A0ABD1IPP2"/>
<keyword evidence="3" id="KW-1185">Reference proteome</keyword>
<keyword evidence="1" id="KW-1133">Transmembrane helix</keyword>
<comment type="caution">
    <text evidence="2">The sequence shown here is derived from an EMBL/GenBank/DDBJ whole genome shotgun (WGS) entry which is preliminary data.</text>
</comment>
<dbReference type="Proteomes" id="UP001591681">
    <property type="component" value="Unassembled WGS sequence"/>
</dbReference>
<keyword evidence="1" id="KW-0812">Transmembrane</keyword>
<evidence type="ECO:0000256" key="1">
    <source>
        <dbReference type="SAM" id="Phobius"/>
    </source>
</evidence>
<feature type="transmembrane region" description="Helical" evidence="1">
    <location>
        <begin position="122"/>
        <end position="143"/>
    </location>
</feature>
<protein>
    <submittedName>
        <fullName evidence="2">Uncharacterized protein</fullName>
    </submittedName>
</protein>
<sequence>MLSVTAFEPFSNRVNATLIDQSGVELKLSGTYKREEAQLLLQVHLIRGAGGDLHEQVQDRQLGLGRTSKTCVCHTCPPTNSFFYQGLVRGKGFGQFGLQRLDNLDPNKEISNYNFASNSSSVAAAILVPFIAMIIAGFALYLYKHRRRPKVPFNGYAGHENSNGRATFENPMYDRNIQPTDIITNDTEFTVSTVCTAV</sequence>
<name>A0ABD1IPP2_9TELE</name>
<evidence type="ECO:0000313" key="3">
    <source>
        <dbReference type="Proteomes" id="UP001591681"/>
    </source>
</evidence>
<proteinExistence type="predicted"/>